<dbReference type="EMBL" id="VWAG01000197">
    <property type="protein sequence ID" value="KAA5247949.1"/>
    <property type="molecule type" value="Genomic_DNA"/>
</dbReference>
<dbReference type="AlphaFoldDB" id="A0AB34BGJ0"/>
<evidence type="ECO:0000313" key="3">
    <source>
        <dbReference type="Proteomes" id="UP000440198"/>
    </source>
</evidence>
<dbReference type="Pfam" id="PF08531">
    <property type="entry name" value="Bac_rhamnosid_N"/>
    <property type="match status" value="1"/>
</dbReference>
<dbReference type="InterPro" id="IPR013783">
    <property type="entry name" value="Ig-like_fold"/>
</dbReference>
<reference evidence="2 3" key="1">
    <citation type="journal article" date="2019" name="Nat. Med.">
        <title>A library of human gut bacterial isolates paired with longitudinal multiomics data enables mechanistic microbiome research.</title>
        <authorList>
            <person name="Poyet M."/>
            <person name="Groussin M."/>
            <person name="Gibbons S.M."/>
            <person name="Avila-Pacheco J."/>
            <person name="Jiang X."/>
            <person name="Kearney S.M."/>
            <person name="Perrotta A.R."/>
            <person name="Berdy B."/>
            <person name="Zhao S."/>
            <person name="Lieberman T.D."/>
            <person name="Swanson P.K."/>
            <person name="Smith M."/>
            <person name="Roesemann S."/>
            <person name="Alexander J.E."/>
            <person name="Rich S.A."/>
            <person name="Livny J."/>
            <person name="Vlamakis H."/>
            <person name="Clish C."/>
            <person name="Bullock K."/>
            <person name="Deik A."/>
            <person name="Scott J."/>
            <person name="Pierce K.A."/>
            <person name="Xavier R.J."/>
            <person name="Alm E.J."/>
        </authorList>
    </citation>
    <scope>NUCLEOTIDE SEQUENCE [LARGE SCALE GENOMIC DNA]</scope>
    <source>
        <strain evidence="2 3">BIOML-A2</strain>
    </source>
</reference>
<dbReference type="InterPro" id="IPR013737">
    <property type="entry name" value="Bac_rhamnosid_N"/>
</dbReference>
<proteinExistence type="predicted"/>
<keyword evidence="2" id="KW-0378">Hydrolase</keyword>
<dbReference type="GO" id="GO:0016787">
    <property type="term" value="F:hydrolase activity"/>
    <property type="evidence" value="ECO:0007669"/>
    <property type="project" value="UniProtKB-KW"/>
</dbReference>
<evidence type="ECO:0000259" key="1">
    <source>
        <dbReference type="Pfam" id="PF08531"/>
    </source>
</evidence>
<dbReference type="Pfam" id="PF25788">
    <property type="entry name" value="Ig_Rha78A_N"/>
    <property type="match status" value="1"/>
</dbReference>
<dbReference type="Proteomes" id="UP000440198">
    <property type="component" value="Unassembled WGS sequence"/>
</dbReference>
<comment type="caution">
    <text evidence="2">The sequence shown here is derived from an EMBL/GenBank/DDBJ whole genome shotgun (WGS) entry which is preliminary data.</text>
</comment>
<feature type="domain" description="Bacterial alpha-L-rhamnosidase N-terminal" evidence="1">
    <location>
        <begin position="174"/>
        <end position="297"/>
    </location>
</feature>
<evidence type="ECO:0000313" key="2">
    <source>
        <dbReference type="EMBL" id="KAA5247949.1"/>
    </source>
</evidence>
<protein>
    <submittedName>
        <fullName evidence="2">Glycoside hydrolase</fullName>
    </submittedName>
</protein>
<dbReference type="PANTHER" id="PTHR33307">
    <property type="entry name" value="ALPHA-RHAMNOSIDASE (EUROFUNG)"/>
    <property type="match status" value="1"/>
</dbReference>
<organism evidence="2 3">
    <name type="scientific">Bacteroides finegoldii</name>
    <dbReference type="NCBI Taxonomy" id="338188"/>
    <lineage>
        <taxon>Bacteria</taxon>
        <taxon>Pseudomonadati</taxon>
        <taxon>Bacteroidota</taxon>
        <taxon>Bacteroidia</taxon>
        <taxon>Bacteroidales</taxon>
        <taxon>Bacteroidaceae</taxon>
        <taxon>Bacteroides</taxon>
    </lineage>
</organism>
<dbReference type="Gene3D" id="2.60.40.10">
    <property type="entry name" value="Immunoglobulins"/>
    <property type="match status" value="1"/>
</dbReference>
<sequence length="297" mass="34567">MKFQIKNEKYMLALLGLLVWACSSNNIDIENMRCEYQISPIGIDSPAPRFTWNYTTNNEDATEFSQDSYQLYIATREQDLRNSSDNSWQSDTIYSDTPHATYQGSEKLKSRTRYYWQVIAWDKTKEHKIISPISSFETAQLNQSDWTGVWITDNHDKDYTPAPMLRKSFIAQDDIQQARLYVSAAAYYKMTLNGKSITSSHLNPGFTHYDKRNLYNTYDVTSQLLKGENVLSAILGNGFYNESAPVATWSYEQARWRNRPRMICEMEILYKNGEKQTIHSDSTWKTSIGPYIQNNIY</sequence>
<dbReference type="PANTHER" id="PTHR33307:SF6">
    <property type="entry name" value="ALPHA-RHAMNOSIDASE (EUROFUNG)-RELATED"/>
    <property type="match status" value="1"/>
</dbReference>
<dbReference type="RefSeq" id="WP_192912388.1">
    <property type="nucleotide sequence ID" value="NZ_VWAG01000197.1"/>
</dbReference>
<accession>A0AB34BGJ0</accession>
<gene>
    <name evidence="2" type="ORF">F2Z09_23600</name>
</gene>
<dbReference type="InterPro" id="IPR016007">
    <property type="entry name" value="Alpha_rhamnosid"/>
</dbReference>
<dbReference type="Gene3D" id="2.60.120.260">
    <property type="entry name" value="Galactose-binding domain-like"/>
    <property type="match status" value="1"/>
</dbReference>
<keyword evidence="3" id="KW-1185">Reference proteome</keyword>
<feature type="non-terminal residue" evidence="2">
    <location>
        <position position="297"/>
    </location>
</feature>
<name>A0AB34BGJ0_9BACE</name>